<keyword evidence="9 16" id="KW-0808">Transferase</keyword>
<dbReference type="NCBIfam" id="TIGR01203">
    <property type="entry name" value="HGPRTase"/>
    <property type="match status" value="1"/>
</dbReference>
<dbReference type="GO" id="GO:0032263">
    <property type="term" value="P:GMP salvage"/>
    <property type="evidence" value="ECO:0007669"/>
    <property type="project" value="TreeGrafter"/>
</dbReference>
<dbReference type="GO" id="GO:0000287">
    <property type="term" value="F:magnesium ion binding"/>
    <property type="evidence" value="ECO:0007669"/>
    <property type="project" value="TreeGrafter"/>
</dbReference>
<reference evidence="18 19" key="1">
    <citation type="journal article" date="2015" name="Genome Announc.">
        <title>Expanding the biotechnology potential of lactobacilli through comparative genomics of 213 strains and associated genera.</title>
        <authorList>
            <person name="Sun Z."/>
            <person name="Harris H.M."/>
            <person name="McCann A."/>
            <person name="Guo C."/>
            <person name="Argimon S."/>
            <person name="Zhang W."/>
            <person name="Yang X."/>
            <person name="Jeffery I.B."/>
            <person name="Cooney J.C."/>
            <person name="Kagawa T.F."/>
            <person name="Liu W."/>
            <person name="Song Y."/>
            <person name="Salvetti E."/>
            <person name="Wrobel A."/>
            <person name="Rasinkangas P."/>
            <person name="Parkhill J."/>
            <person name="Rea M.C."/>
            <person name="O'Sullivan O."/>
            <person name="Ritari J."/>
            <person name="Douillard F.P."/>
            <person name="Paul Ross R."/>
            <person name="Yang R."/>
            <person name="Briner A.E."/>
            <person name="Felis G.E."/>
            <person name="de Vos W.M."/>
            <person name="Barrangou R."/>
            <person name="Klaenhammer T.R."/>
            <person name="Caufield P.W."/>
            <person name="Cui Y."/>
            <person name="Zhang H."/>
            <person name="O'Toole P.W."/>
        </authorList>
    </citation>
    <scope>NUCLEOTIDE SEQUENCE [LARGE SCALE GENOMIC DNA]</scope>
    <source>
        <strain evidence="18 19">DSM 20405</strain>
    </source>
</reference>
<evidence type="ECO:0000256" key="10">
    <source>
        <dbReference type="ARBA" id="ARBA00022723"/>
    </source>
</evidence>
<evidence type="ECO:0000313" key="19">
    <source>
        <dbReference type="Proteomes" id="UP000051841"/>
    </source>
</evidence>
<keyword evidence="12 16" id="KW-0547">Nucleotide-binding</keyword>
<comment type="function">
    <text evidence="2">Purine salvage pathway enzyme that catalyzes the transfer of the ribosyl-5-phosphate group from 5-phospho-alpha-D-ribose 1-diphosphate (PRPP) to the N9 position of the 6-oxopurines hypoxanthine and guanine to form the corresponding ribonucleotides IMP (inosine 5'-monophosphate) and GMP (guanosine 5'-monophosphate), with the release of PPi.</text>
</comment>
<protein>
    <recommendedName>
        <fullName evidence="16">Hypoxanthine phosphoribosyltransferase</fullName>
        <ecNumber evidence="16">2.4.2.8</ecNumber>
    </recommendedName>
</protein>
<comment type="subcellular location">
    <subcellularLocation>
        <location evidence="3 16">Cytoplasm</location>
    </subcellularLocation>
</comment>
<dbReference type="EMBL" id="JQBL01000001">
    <property type="protein sequence ID" value="KRN51549.1"/>
    <property type="molecule type" value="Genomic_DNA"/>
</dbReference>
<keyword evidence="7 16" id="KW-0963">Cytoplasm</keyword>
<dbReference type="Proteomes" id="UP000051841">
    <property type="component" value="Unassembled WGS sequence"/>
</dbReference>
<dbReference type="RefSeq" id="WP_029071416.1">
    <property type="nucleotide sequence ID" value="NZ_JQBL01000001.1"/>
</dbReference>
<evidence type="ECO:0000256" key="9">
    <source>
        <dbReference type="ARBA" id="ARBA00022679"/>
    </source>
</evidence>
<evidence type="ECO:0000256" key="16">
    <source>
        <dbReference type="RuleBase" id="RU364099"/>
    </source>
</evidence>
<evidence type="ECO:0000256" key="1">
    <source>
        <dbReference type="ARBA" id="ARBA00001946"/>
    </source>
</evidence>
<dbReference type="GO" id="GO:0052657">
    <property type="term" value="F:guanine phosphoribosyltransferase activity"/>
    <property type="evidence" value="ECO:0007669"/>
    <property type="project" value="UniProtKB-ARBA"/>
</dbReference>
<comment type="cofactor">
    <cofactor evidence="1 16">
        <name>Mg(2+)</name>
        <dbReference type="ChEBI" id="CHEBI:18420"/>
    </cofactor>
</comment>
<evidence type="ECO:0000256" key="5">
    <source>
        <dbReference type="ARBA" id="ARBA00004676"/>
    </source>
</evidence>
<evidence type="ECO:0000256" key="2">
    <source>
        <dbReference type="ARBA" id="ARBA00002049"/>
    </source>
</evidence>
<evidence type="ECO:0000256" key="15">
    <source>
        <dbReference type="ARBA" id="ARBA00049402"/>
    </source>
</evidence>
<comment type="similarity">
    <text evidence="6 16">Belongs to the purine/pyrimidine phosphoribosyltransferase family.</text>
</comment>
<dbReference type="GO" id="GO:0046100">
    <property type="term" value="P:hypoxanthine metabolic process"/>
    <property type="evidence" value="ECO:0007669"/>
    <property type="project" value="TreeGrafter"/>
</dbReference>
<feature type="domain" description="Phosphoribosyltransferase" evidence="17">
    <location>
        <begin position="13"/>
        <end position="158"/>
    </location>
</feature>
<evidence type="ECO:0000259" key="17">
    <source>
        <dbReference type="Pfam" id="PF00156"/>
    </source>
</evidence>
<evidence type="ECO:0000256" key="12">
    <source>
        <dbReference type="ARBA" id="ARBA00022741"/>
    </source>
</evidence>
<comment type="catalytic activity">
    <reaction evidence="15">
        <text>IMP + diphosphate = hypoxanthine + 5-phospho-alpha-D-ribose 1-diphosphate</text>
        <dbReference type="Rhea" id="RHEA:17973"/>
        <dbReference type="ChEBI" id="CHEBI:17368"/>
        <dbReference type="ChEBI" id="CHEBI:33019"/>
        <dbReference type="ChEBI" id="CHEBI:58017"/>
        <dbReference type="ChEBI" id="CHEBI:58053"/>
        <dbReference type="EC" id="2.4.2.8"/>
    </reaction>
    <physiologicalReaction direction="right-to-left" evidence="15">
        <dbReference type="Rhea" id="RHEA:17975"/>
    </physiologicalReaction>
</comment>
<dbReference type="GO" id="GO:0032264">
    <property type="term" value="P:IMP salvage"/>
    <property type="evidence" value="ECO:0007669"/>
    <property type="project" value="UniProtKB-UniPathway"/>
</dbReference>
<keyword evidence="19" id="KW-1185">Reference proteome</keyword>
<dbReference type="InterPro" id="IPR000836">
    <property type="entry name" value="PRTase_dom"/>
</dbReference>
<dbReference type="PANTHER" id="PTHR43340">
    <property type="entry name" value="HYPOXANTHINE-GUANINE PHOSPHORIBOSYLTRANSFERASE"/>
    <property type="match status" value="1"/>
</dbReference>
<keyword evidence="13 16" id="KW-0460">Magnesium</keyword>
<proteinExistence type="inferred from homology"/>
<dbReference type="Gene3D" id="3.40.50.2020">
    <property type="match status" value="1"/>
</dbReference>
<evidence type="ECO:0000256" key="4">
    <source>
        <dbReference type="ARBA" id="ARBA00004669"/>
    </source>
</evidence>
<evidence type="ECO:0000256" key="11">
    <source>
        <dbReference type="ARBA" id="ARBA00022726"/>
    </source>
</evidence>
<evidence type="ECO:0000256" key="14">
    <source>
        <dbReference type="ARBA" id="ARBA00048811"/>
    </source>
</evidence>
<dbReference type="InterPro" id="IPR005904">
    <property type="entry name" value="Hxn_phspho_trans"/>
</dbReference>
<comment type="catalytic activity">
    <reaction evidence="14">
        <text>GMP + diphosphate = guanine + 5-phospho-alpha-D-ribose 1-diphosphate</text>
        <dbReference type="Rhea" id="RHEA:25424"/>
        <dbReference type="ChEBI" id="CHEBI:16235"/>
        <dbReference type="ChEBI" id="CHEBI:33019"/>
        <dbReference type="ChEBI" id="CHEBI:58017"/>
        <dbReference type="ChEBI" id="CHEBI:58115"/>
        <dbReference type="EC" id="2.4.2.8"/>
    </reaction>
    <physiologicalReaction direction="right-to-left" evidence="14">
        <dbReference type="Rhea" id="RHEA:25426"/>
    </physiologicalReaction>
</comment>
<evidence type="ECO:0000256" key="13">
    <source>
        <dbReference type="ARBA" id="ARBA00022842"/>
    </source>
</evidence>
<dbReference type="CDD" id="cd06223">
    <property type="entry name" value="PRTases_typeI"/>
    <property type="match status" value="1"/>
</dbReference>
<organism evidence="18 19">
    <name type="scientific">Kandleria vitulina DSM 20405</name>
    <dbReference type="NCBI Taxonomy" id="1410657"/>
    <lineage>
        <taxon>Bacteria</taxon>
        <taxon>Bacillati</taxon>
        <taxon>Bacillota</taxon>
        <taxon>Erysipelotrichia</taxon>
        <taxon>Erysipelotrichales</taxon>
        <taxon>Coprobacillaceae</taxon>
        <taxon>Kandleria</taxon>
    </lineage>
</organism>
<dbReference type="GO" id="GO:0004422">
    <property type="term" value="F:hypoxanthine phosphoribosyltransferase activity"/>
    <property type="evidence" value="ECO:0007669"/>
    <property type="project" value="InterPro"/>
</dbReference>
<dbReference type="GO" id="GO:0006166">
    <property type="term" value="P:purine ribonucleoside salvage"/>
    <property type="evidence" value="ECO:0007669"/>
    <property type="project" value="UniProtKB-KW"/>
</dbReference>
<keyword evidence="11 16" id="KW-0660">Purine salvage</keyword>
<sequence>MHKDCKEILFSGEMISKRCEELAEVIEKDYKGKNVLLVGLLKGSVPFFAELAKHIHLDVEFDFMDVSSYDGVESTGNVIVKKDIDIDITGKNILIIEDILDTGKTLHTVRAMLLEKGAASVEIATLLNKQERREYPIQAKYVGFEIPNAFVIGYGMDYDEKYRNLPYVGILKEEVYAQ</sequence>
<dbReference type="GO" id="GO:0005829">
    <property type="term" value="C:cytosol"/>
    <property type="evidence" value="ECO:0007669"/>
    <property type="project" value="TreeGrafter"/>
</dbReference>
<dbReference type="EC" id="2.4.2.8" evidence="16"/>
<dbReference type="InterPro" id="IPR029057">
    <property type="entry name" value="PRTase-like"/>
</dbReference>
<dbReference type="UniPathway" id="UPA00591">
    <property type="reaction ID" value="UER00648"/>
</dbReference>
<dbReference type="PANTHER" id="PTHR43340:SF1">
    <property type="entry name" value="HYPOXANTHINE PHOSPHORIBOSYLTRANSFERASE"/>
    <property type="match status" value="1"/>
</dbReference>
<keyword evidence="8 16" id="KW-0328">Glycosyltransferase</keyword>
<dbReference type="GO" id="GO:0006178">
    <property type="term" value="P:guanine salvage"/>
    <property type="evidence" value="ECO:0007669"/>
    <property type="project" value="TreeGrafter"/>
</dbReference>
<comment type="pathway">
    <text evidence="5">Purine metabolism; GMP biosynthesis via salvage pathway; GMP from guanine: step 1/1.</text>
</comment>
<comment type="caution">
    <text evidence="18">The sequence shown here is derived from an EMBL/GenBank/DDBJ whole genome shotgun (WGS) entry which is preliminary data.</text>
</comment>
<accession>A0A0R2HQ24</accession>
<dbReference type="PATRIC" id="fig|1410657.5.peg.171"/>
<dbReference type="FunFam" id="3.40.50.2020:FF:000006">
    <property type="entry name" value="Hypoxanthine phosphoribosyltransferase"/>
    <property type="match status" value="1"/>
</dbReference>
<gene>
    <name evidence="18" type="ORF">IV49_GL000169</name>
</gene>
<keyword evidence="10 16" id="KW-0479">Metal-binding</keyword>
<dbReference type="InterPro" id="IPR050408">
    <property type="entry name" value="HGPRT"/>
</dbReference>
<dbReference type="GO" id="GO:0000166">
    <property type="term" value="F:nucleotide binding"/>
    <property type="evidence" value="ECO:0007669"/>
    <property type="project" value="UniProtKB-KW"/>
</dbReference>
<comment type="pathway">
    <text evidence="4 16">Purine metabolism; IMP biosynthesis via salvage pathway; IMP from hypoxanthine: step 1/1.</text>
</comment>
<dbReference type="SUPFAM" id="SSF53271">
    <property type="entry name" value="PRTase-like"/>
    <property type="match status" value="1"/>
</dbReference>
<evidence type="ECO:0000256" key="3">
    <source>
        <dbReference type="ARBA" id="ARBA00004496"/>
    </source>
</evidence>
<dbReference type="AlphaFoldDB" id="A0A0R2HQ24"/>
<dbReference type="Pfam" id="PF00156">
    <property type="entry name" value="Pribosyltran"/>
    <property type="match status" value="1"/>
</dbReference>
<evidence type="ECO:0000313" key="18">
    <source>
        <dbReference type="EMBL" id="KRN51549.1"/>
    </source>
</evidence>
<evidence type="ECO:0000256" key="7">
    <source>
        <dbReference type="ARBA" id="ARBA00022490"/>
    </source>
</evidence>
<evidence type="ECO:0000256" key="8">
    <source>
        <dbReference type="ARBA" id="ARBA00022676"/>
    </source>
</evidence>
<name>A0A0R2HQ24_9FIRM</name>
<evidence type="ECO:0000256" key="6">
    <source>
        <dbReference type="ARBA" id="ARBA00008391"/>
    </source>
</evidence>